<protein>
    <recommendedName>
        <fullName evidence="3">HTH tetR-type domain-containing protein</fullName>
    </recommendedName>
</protein>
<dbReference type="SUPFAM" id="SSF46689">
    <property type="entry name" value="Homeodomain-like"/>
    <property type="match status" value="1"/>
</dbReference>
<feature type="DNA-binding region" description="H-T-H motif" evidence="2">
    <location>
        <begin position="31"/>
        <end position="50"/>
    </location>
</feature>
<feature type="domain" description="HTH tetR-type" evidence="3">
    <location>
        <begin position="8"/>
        <end position="68"/>
    </location>
</feature>
<keyword evidence="5" id="KW-1185">Reference proteome</keyword>
<name>A0A920C7R8_9BACI</name>
<dbReference type="EMBL" id="BORP01000005">
    <property type="protein sequence ID" value="GIO27958.1"/>
    <property type="molecule type" value="Genomic_DNA"/>
</dbReference>
<accession>A0A920C7R8</accession>
<dbReference type="Gene3D" id="1.10.357.10">
    <property type="entry name" value="Tetracycline Repressor, domain 2"/>
    <property type="match status" value="1"/>
</dbReference>
<dbReference type="PANTHER" id="PTHR30328:SF54">
    <property type="entry name" value="HTH-TYPE TRANSCRIPTIONAL REPRESSOR SCO4008"/>
    <property type="match status" value="1"/>
</dbReference>
<dbReference type="InterPro" id="IPR001647">
    <property type="entry name" value="HTH_TetR"/>
</dbReference>
<evidence type="ECO:0000256" key="2">
    <source>
        <dbReference type="PROSITE-ProRule" id="PRU00335"/>
    </source>
</evidence>
<reference evidence="4" key="1">
    <citation type="submission" date="2021-03" db="EMBL/GenBank/DDBJ databases">
        <title>Antimicrobial resistance genes in bacteria isolated from Japanese honey, and their potential for conferring macrolide and lincosamide resistance in the American foulbrood pathogen Paenibacillus larvae.</title>
        <authorList>
            <person name="Okamoto M."/>
            <person name="Kumagai M."/>
            <person name="Kanamori H."/>
            <person name="Takamatsu D."/>
        </authorList>
    </citation>
    <scope>NUCLEOTIDE SEQUENCE</scope>
    <source>
        <strain evidence="4">J43TS3</strain>
    </source>
</reference>
<dbReference type="SUPFAM" id="SSF48498">
    <property type="entry name" value="Tetracyclin repressor-like, C-terminal domain"/>
    <property type="match status" value="1"/>
</dbReference>
<keyword evidence="1 2" id="KW-0238">DNA-binding</keyword>
<evidence type="ECO:0000259" key="3">
    <source>
        <dbReference type="PROSITE" id="PS50977"/>
    </source>
</evidence>
<dbReference type="PRINTS" id="PR00455">
    <property type="entry name" value="HTHTETR"/>
</dbReference>
<dbReference type="InterPro" id="IPR036271">
    <property type="entry name" value="Tet_transcr_reg_TetR-rel_C_sf"/>
</dbReference>
<organism evidence="4 5">
    <name type="scientific">Ornithinibacillus bavariensis</name>
    <dbReference type="NCBI Taxonomy" id="545502"/>
    <lineage>
        <taxon>Bacteria</taxon>
        <taxon>Bacillati</taxon>
        <taxon>Bacillota</taxon>
        <taxon>Bacilli</taxon>
        <taxon>Bacillales</taxon>
        <taxon>Bacillaceae</taxon>
        <taxon>Ornithinibacillus</taxon>
    </lineage>
</organism>
<sequence>MGKIRNAERTQKNILEAARNEFFNKGFKGARIESIAENAGVKKQLIYHYYKGKKELYEAVLANLATSGPEWATRVPDNPQHIAEHRYNVNSKERADFIKFTAWQALESQADQTSWNKSGELALQSYVAYWKEQKDKGVLPPDLEPELLALAITALTTYPIIFSDIAKIFTGSDESDPEFQRRWSEFLTNLSGHIIKN</sequence>
<evidence type="ECO:0000313" key="5">
    <source>
        <dbReference type="Proteomes" id="UP000676917"/>
    </source>
</evidence>
<dbReference type="Pfam" id="PF00440">
    <property type="entry name" value="TetR_N"/>
    <property type="match status" value="1"/>
</dbReference>
<dbReference type="RefSeq" id="WP_212921427.1">
    <property type="nucleotide sequence ID" value="NZ_BORP01000005.1"/>
</dbReference>
<dbReference type="AlphaFoldDB" id="A0A920C7R8"/>
<dbReference type="Proteomes" id="UP000676917">
    <property type="component" value="Unassembled WGS sequence"/>
</dbReference>
<evidence type="ECO:0000313" key="4">
    <source>
        <dbReference type="EMBL" id="GIO27958.1"/>
    </source>
</evidence>
<dbReference type="GO" id="GO:0003677">
    <property type="term" value="F:DNA binding"/>
    <property type="evidence" value="ECO:0007669"/>
    <property type="project" value="UniProtKB-UniRule"/>
</dbReference>
<gene>
    <name evidence="4" type="ORF">J43TS3_25690</name>
</gene>
<proteinExistence type="predicted"/>
<evidence type="ECO:0000256" key="1">
    <source>
        <dbReference type="ARBA" id="ARBA00023125"/>
    </source>
</evidence>
<dbReference type="PROSITE" id="PS50977">
    <property type="entry name" value="HTH_TETR_2"/>
    <property type="match status" value="1"/>
</dbReference>
<dbReference type="InterPro" id="IPR009057">
    <property type="entry name" value="Homeodomain-like_sf"/>
</dbReference>
<dbReference type="InterPro" id="IPR050109">
    <property type="entry name" value="HTH-type_TetR-like_transc_reg"/>
</dbReference>
<dbReference type="GO" id="GO:0006355">
    <property type="term" value="P:regulation of DNA-templated transcription"/>
    <property type="evidence" value="ECO:0007669"/>
    <property type="project" value="UniProtKB-ARBA"/>
</dbReference>
<comment type="caution">
    <text evidence="4">The sequence shown here is derived from an EMBL/GenBank/DDBJ whole genome shotgun (WGS) entry which is preliminary data.</text>
</comment>
<dbReference type="PANTHER" id="PTHR30328">
    <property type="entry name" value="TRANSCRIPTIONAL REPRESSOR"/>
    <property type="match status" value="1"/>
</dbReference>